<gene>
    <name evidence="3" type="ORF">ANE_LOCUS1136</name>
</gene>
<evidence type="ECO:0000313" key="4">
    <source>
        <dbReference type="Proteomes" id="UP000489600"/>
    </source>
</evidence>
<dbReference type="OrthoDB" id="1024834at2759"/>
<dbReference type="EMBL" id="CABITT030000001">
    <property type="protein sequence ID" value="VVA90691.1"/>
    <property type="molecule type" value="Genomic_DNA"/>
</dbReference>
<comment type="caution">
    <text evidence="3">The sequence shown here is derived from an EMBL/GenBank/DDBJ whole genome shotgun (WGS) entry which is preliminary data.</text>
</comment>
<protein>
    <submittedName>
        <fullName evidence="3">Uncharacterized protein</fullName>
    </submittedName>
</protein>
<dbReference type="Proteomes" id="UP000489600">
    <property type="component" value="Unassembled WGS sequence"/>
</dbReference>
<keyword evidence="4" id="KW-1185">Reference proteome</keyword>
<dbReference type="PANTHER" id="PTHR31111:SF43">
    <property type="entry name" value="F-BOX ASSOCIATED UBIQUITINATION EFFECTOR FAMILY PROTEIN"/>
    <property type="match status" value="1"/>
</dbReference>
<dbReference type="SUPFAM" id="SSF81383">
    <property type="entry name" value="F-box domain"/>
    <property type="match status" value="1"/>
</dbReference>
<dbReference type="PANTHER" id="PTHR31111">
    <property type="entry name" value="BNAA05G37150D PROTEIN-RELATED"/>
    <property type="match status" value="1"/>
</dbReference>
<evidence type="ECO:0000313" key="3">
    <source>
        <dbReference type="EMBL" id="VVA90691.1"/>
    </source>
</evidence>
<evidence type="ECO:0000259" key="1">
    <source>
        <dbReference type="Pfam" id="PF00646"/>
    </source>
</evidence>
<dbReference type="AlphaFoldDB" id="A0A565AMV2"/>
<dbReference type="NCBIfam" id="TIGR01640">
    <property type="entry name" value="F_box_assoc_1"/>
    <property type="match status" value="1"/>
</dbReference>
<proteinExistence type="predicted"/>
<dbReference type="InterPro" id="IPR013187">
    <property type="entry name" value="F-box-assoc_dom_typ3"/>
</dbReference>
<evidence type="ECO:0000259" key="2">
    <source>
        <dbReference type="Pfam" id="PF08268"/>
    </source>
</evidence>
<feature type="domain" description="F-box associated beta-propeller type 3" evidence="2">
    <location>
        <begin position="73"/>
        <end position="279"/>
    </location>
</feature>
<dbReference type="InterPro" id="IPR017451">
    <property type="entry name" value="F-box-assoc_interact_dom"/>
</dbReference>
<accession>A0A565AMV2</accession>
<dbReference type="InterPro" id="IPR001810">
    <property type="entry name" value="F-box_dom"/>
</dbReference>
<dbReference type="Pfam" id="PF00646">
    <property type="entry name" value="F-box"/>
    <property type="match status" value="1"/>
</dbReference>
<reference evidence="3" key="1">
    <citation type="submission" date="2019-07" db="EMBL/GenBank/DDBJ databases">
        <authorList>
            <person name="Dittberner H."/>
        </authorList>
    </citation>
    <scope>NUCLEOTIDE SEQUENCE [LARGE SCALE GENOMIC DNA]</scope>
</reference>
<dbReference type="Pfam" id="PF08268">
    <property type="entry name" value="FBA_3"/>
    <property type="match status" value="1"/>
</dbReference>
<dbReference type="InterPro" id="IPR036047">
    <property type="entry name" value="F-box-like_dom_sf"/>
</dbReference>
<feature type="domain" description="F-box" evidence="1">
    <location>
        <begin position="24"/>
        <end position="60"/>
    </location>
</feature>
<name>A0A565AMV2_9BRAS</name>
<organism evidence="3 4">
    <name type="scientific">Arabis nemorensis</name>
    <dbReference type="NCBI Taxonomy" id="586526"/>
    <lineage>
        <taxon>Eukaryota</taxon>
        <taxon>Viridiplantae</taxon>
        <taxon>Streptophyta</taxon>
        <taxon>Embryophyta</taxon>
        <taxon>Tracheophyta</taxon>
        <taxon>Spermatophyta</taxon>
        <taxon>Magnoliopsida</taxon>
        <taxon>eudicotyledons</taxon>
        <taxon>Gunneridae</taxon>
        <taxon>Pentapetalae</taxon>
        <taxon>rosids</taxon>
        <taxon>malvids</taxon>
        <taxon>Brassicales</taxon>
        <taxon>Brassicaceae</taxon>
        <taxon>Arabideae</taxon>
        <taxon>Arabis</taxon>
    </lineage>
</organism>
<sequence>MDRQKEEETGDGERSIESSIGKFIPLDLIPDILLKLPAKSAVRFRCFSKLWSSITTPPDFIRSFAIQSSTRLRLMVCVKTSYTRLFITLPQHVHPDTSYSPVVDRYEIKSPPLDYYHSPFSEPVQSLVCYGDDHNIVVWNPSMRQNVTLPEPGPRVKYISSCLGYDPVEGKYKVLCISGYKCNYPLVFTLGPQESWRLTNNCPLHQPTNSEGRIGVCVNGHVYYEAKILLDDDPLEYEHLLMSFHVRYETFNTIKKPADPTLDRLLLNYQGKLAWVCYSVSSLRF</sequence>